<dbReference type="RefSeq" id="WP_139014491.1">
    <property type="nucleotide sequence ID" value="NZ_VBSN01000071.1"/>
</dbReference>
<gene>
    <name evidence="1" type="ORF">FEM33_23920</name>
</gene>
<dbReference type="Pfam" id="PF11171">
    <property type="entry name" value="DUF2958"/>
    <property type="match status" value="1"/>
</dbReference>
<dbReference type="EMBL" id="VBSN01000071">
    <property type="protein sequence ID" value="KAA6432761.1"/>
    <property type="molecule type" value="Genomic_DNA"/>
</dbReference>
<name>A0A5M8QCI9_9BACT</name>
<evidence type="ECO:0000313" key="2">
    <source>
        <dbReference type="Proteomes" id="UP000323994"/>
    </source>
</evidence>
<comment type="caution">
    <text evidence="1">The sequence shown here is derived from an EMBL/GenBank/DDBJ whole genome shotgun (WGS) entry which is preliminary data.</text>
</comment>
<proteinExistence type="predicted"/>
<organism evidence="1 2">
    <name type="scientific">Dyadobacter flavalbus</name>
    <dbReference type="NCBI Taxonomy" id="2579942"/>
    <lineage>
        <taxon>Bacteria</taxon>
        <taxon>Pseudomonadati</taxon>
        <taxon>Bacteroidota</taxon>
        <taxon>Cytophagia</taxon>
        <taxon>Cytophagales</taxon>
        <taxon>Spirosomataceae</taxon>
        <taxon>Dyadobacter</taxon>
    </lineage>
</organism>
<dbReference type="AlphaFoldDB" id="A0A5M8QCI9"/>
<dbReference type="Proteomes" id="UP000323994">
    <property type="component" value="Unassembled WGS sequence"/>
</dbReference>
<dbReference type="OrthoDB" id="1070337at2"/>
<keyword evidence="2" id="KW-1185">Reference proteome</keyword>
<accession>A0A5M8QCI9</accession>
<dbReference type="InterPro" id="IPR021341">
    <property type="entry name" value="DUF2958"/>
</dbReference>
<protein>
    <submittedName>
        <fullName evidence="1">DUF2958 domain-containing protein</fullName>
    </submittedName>
</protein>
<reference evidence="1 2" key="1">
    <citation type="submission" date="2019-05" db="EMBL/GenBank/DDBJ databases">
        <authorList>
            <person name="Qu J.-H."/>
        </authorList>
    </citation>
    <scope>NUCLEOTIDE SEQUENCE [LARGE SCALE GENOMIC DNA]</scope>
    <source>
        <strain evidence="1 2">NS28</strain>
    </source>
</reference>
<sequence length="132" mass="14683">MLKIVPQNLVEIMIHNALEVQNELGKDHAPVVKLHSKYGKAIWLLSELDPANSIAFGLCDLGQGKPELSYVSLADLESIKHARLKVPMVEADLSFDGKYPMSVYLEAAKSNKRITEDEALLKNAEARLRSNK</sequence>
<evidence type="ECO:0000313" key="1">
    <source>
        <dbReference type="EMBL" id="KAA6432761.1"/>
    </source>
</evidence>